<reference evidence="3 4" key="1">
    <citation type="submission" date="2019-08" db="EMBL/GenBank/DDBJ databases">
        <title>In-depth cultivation of the pig gut microbiome towards novel bacterial diversity and tailored functional studies.</title>
        <authorList>
            <person name="Wylensek D."/>
            <person name="Hitch T.C.A."/>
            <person name="Clavel T."/>
        </authorList>
    </citation>
    <scope>NUCLEOTIDE SEQUENCE [LARGE SCALE GENOMIC DNA]</scope>
    <source>
        <strain evidence="3 4">WCA-693-APC-5D-A</strain>
    </source>
</reference>
<dbReference type="InterPro" id="IPR035996">
    <property type="entry name" value="4pyrrol_Methylase_sf"/>
</dbReference>
<comment type="caution">
    <text evidence="3">The sequence shown here is derived from an EMBL/GenBank/DDBJ whole genome shotgun (WGS) entry which is preliminary data.</text>
</comment>
<dbReference type="InterPro" id="IPR048011">
    <property type="entry name" value="NTP-PPase_MazG-like_C"/>
</dbReference>
<dbReference type="EMBL" id="VUNR01000014">
    <property type="protein sequence ID" value="MSU08924.1"/>
    <property type="molecule type" value="Genomic_DNA"/>
</dbReference>
<dbReference type="GO" id="GO:0046052">
    <property type="term" value="P:UTP catabolic process"/>
    <property type="evidence" value="ECO:0007669"/>
    <property type="project" value="TreeGrafter"/>
</dbReference>
<dbReference type="PIRSF" id="PIRSF002845">
    <property type="entry name" value="Ttrprl_mtas_MazG"/>
    <property type="match status" value="1"/>
</dbReference>
<dbReference type="InterPro" id="IPR024180">
    <property type="entry name" value="Tetrapyrrole_Mease/MazG_pred"/>
</dbReference>
<dbReference type="GO" id="GO:0047429">
    <property type="term" value="F:nucleoside triphosphate diphosphatase activity"/>
    <property type="evidence" value="ECO:0007669"/>
    <property type="project" value="UniProtKB-EC"/>
</dbReference>
<evidence type="ECO:0000259" key="2">
    <source>
        <dbReference type="Pfam" id="PF03819"/>
    </source>
</evidence>
<evidence type="ECO:0000259" key="1">
    <source>
        <dbReference type="Pfam" id="PF00590"/>
    </source>
</evidence>
<dbReference type="AlphaFoldDB" id="A0A6I2UHD4"/>
<dbReference type="GO" id="GO:0046081">
    <property type="term" value="P:dUTP catabolic process"/>
    <property type="evidence" value="ECO:0007669"/>
    <property type="project" value="TreeGrafter"/>
</dbReference>
<feature type="domain" description="NTP pyrophosphohydrolase MazG-like" evidence="2">
    <location>
        <begin position="397"/>
        <end position="452"/>
    </location>
</feature>
<dbReference type="InterPro" id="IPR048015">
    <property type="entry name" value="NTP-PPase_MazG-like_N"/>
</dbReference>
<dbReference type="FunFam" id="1.10.287.1080:FF:000003">
    <property type="entry name" value="Nucleoside triphosphate pyrophosphohydrolase"/>
    <property type="match status" value="1"/>
</dbReference>
<dbReference type="PANTHER" id="PTHR30522">
    <property type="entry name" value="NUCLEOSIDE TRIPHOSPHATE PYROPHOSPHOHYDROLASE"/>
    <property type="match status" value="1"/>
</dbReference>
<dbReference type="Gene3D" id="1.10.287.1080">
    <property type="entry name" value="MazG-like"/>
    <property type="match status" value="2"/>
</dbReference>
<dbReference type="GeneID" id="96778857"/>
<dbReference type="InterPro" id="IPR011551">
    <property type="entry name" value="NTP_PyrPHydrolase_MazG"/>
</dbReference>
<dbReference type="GO" id="GO:0046047">
    <property type="term" value="P:TTP catabolic process"/>
    <property type="evidence" value="ECO:0007669"/>
    <property type="project" value="TreeGrafter"/>
</dbReference>
<dbReference type="CDD" id="cd11529">
    <property type="entry name" value="NTP-PPase_MazG_Cterm"/>
    <property type="match status" value="1"/>
</dbReference>
<dbReference type="InterPro" id="IPR004518">
    <property type="entry name" value="MazG-like_dom"/>
</dbReference>
<dbReference type="Proteomes" id="UP000433181">
    <property type="component" value="Unassembled WGS sequence"/>
</dbReference>
<dbReference type="Gene3D" id="3.40.1010.10">
    <property type="entry name" value="Cobalt-precorrin-4 Transmethylase, Domain 1"/>
    <property type="match status" value="1"/>
</dbReference>
<dbReference type="GO" id="GO:0008168">
    <property type="term" value="F:methyltransferase activity"/>
    <property type="evidence" value="ECO:0007669"/>
    <property type="project" value="InterPro"/>
</dbReference>
<proteinExistence type="predicted"/>
<protein>
    <submittedName>
        <fullName evidence="3">Nucleoside triphosphate pyrophosphohydrolase</fullName>
        <ecNumber evidence="3">3.6.1.9</ecNumber>
    </submittedName>
</protein>
<sequence>MGSIKVVGLGPGDFGYITMESWELMQGAENLYLRTAKHPTVPMLAERGISFATYDSFYEEAEDFAHLYQRIADDLIAKAQSGIDIVYAVPGSPMVAEKTVVLLREKAAGLAGRADEVKLDILPGMSFVEVLYGKLGIDPIDGLTIIDAEDFASLPVDMPTGLVVTQVYNRQIASDAKLSLMEVLPDEYPVTYIHKLGMPDESIREIPLYELDRQPDIDYLTSLYIRPYPKKPEFDITPLQDIIKTLREPGGCPWDIAQTHESIRRNLIEETYEVLEAIDLEDYDLLCEELGDLLMQVVFHARMAEEAGEFSMQDVVEGVTEKLVRRHPHVFGDVQAADAGSALISWEAVKKEEKKDRKSLLDGVPKDLPALMAAQKLQGKAAKAGFDWEAPEPVWDKIHEELAELKEAVAEGDAGHIAEELGDVLFTIVNLARFLKADSEMALLGCNQKFRSRFSFVEQKVREQGGSWQDFTLAQLDEYWNEAKRQQGKPIQ</sequence>
<keyword evidence="3" id="KW-0378">Hydrolase</keyword>
<gene>
    <name evidence="3" type="primary">mazG</name>
    <name evidence="3" type="ORF">FYJ84_08000</name>
</gene>
<dbReference type="GO" id="GO:0046076">
    <property type="term" value="P:dTTP catabolic process"/>
    <property type="evidence" value="ECO:0007669"/>
    <property type="project" value="TreeGrafter"/>
</dbReference>
<dbReference type="CDD" id="cd11723">
    <property type="entry name" value="YabN_N_like"/>
    <property type="match status" value="1"/>
</dbReference>
<dbReference type="GO" id="GO:0046061">
    <property type="term" value="P:dATP catabolic process"/>
    <property type="evidence" value="ECO:0007669"/>
    <property type="project" value="TreeGrafter"/>
</dbReference>
<name>A0A6I2UHD4_9FIRM</name>
<dbReference type="GO" id="GO:0006950">
    <property type="term" value="P:response to stress"/>
    <property type="evidence" value="ECO:0007669"/>
    <property type="project" value="UniProtKB-ARBA"/>
</dbReference>
<feature type="domain" description="Tetrapyrrole methylase" evidence="1">
    <location>
        <begin position="6"/>
        <end position="211"/>
    </location>
</feature>
<dbReference type="InterPro" id="IPR014777">
    <property type="entry name" value="4pyrrole_Mease_sub1"/>
</dbReference>
<dbReference type="InterPro" id="IPR000878">
    <property type="entry name" value="4pyrrol_Mease"/>
</dbReference>
<organism evidence="3 4">
    <name type="scientific">Anaerovibrio slackiae</name>
    <dbReference type="NCBI Taxonomy" id="2652309"/>
    <lineage>
        <taxon>Bacteria</taxon>
        <taxon>Bacillati</taxon>
        <taxon>Bacillota</taxon>
        <taxon>Negativicutes</taxon>
        <taxon>Selenomonadales</taxon>
        <taxon>Selenomonadaceae</taxon>
        <taxon>Anaerovibrio</taxon>
    </lineage>
</organism>
<dbReference type="Pfam" id="PF03819">
    <property type="entry name" value="MazG"/>
    <property type="match status" value="2"/>
</dbReference>
<dbReference type="EC" id="3.6.1.9" evidence="3"/>
<dbReference type="InterPro" id="IPR035013">
    <property type="entry name" value="YabN_N"/>
</dbReference>
<feature type="domain" description="NTP pyrophosphohydrolase MazG-like" evidence="2">
    <location>
        <begin position="258"/>
        <end position="331"/>
    </location>
</feature>
<dbReference type="RefSeq" id="WP_154407091.1">
    <property type="nucleotide sequence ID" value="NZ_VUNR01000014.1"/>
</dbReference>
<dbReference type="NCBIfam" id="NF007113">
    <property type="entry name" value="PRK09562.1"/>
    <property type="match status" value="1"/>
</dbReference>
<dbReference type="CDD" id="cd11528">
    <property type="entry name" value="NTP-PPase_MazG_Nterm"/>
    <property type="match status" value="1"/>
</dbReference>
<accession>A0A6I2UHD4</accession>
<dbReference type="NCBIfam" id="TIGR00444">
    <property type="entry name" value="mazG"/>
    <property type="match status" value="1"/>
</dbReference>
<dbReference type="SUPFAM" id="SSF101386">
    <property type="entry name" value="all-alpha NTP pyrophosphatases"/>
    <property type="match status" value="2"/>
</dbReference>
<evidence type="ECO:0000313" key="4">
    <source>
        <dbReference type="Proteomes" id="UP000433181"/>
    </source>
</evidence>
<dbReference type="FunFam" id="1.10.287.1080:FF:000001">
    <property type="entry name" value="Nucleoside triphosphate pyrophosphohydrolase"/>
    <property type="match status" value="1"/>
</dbReference>
<dbReference type="PANTHER" id="PTHR30522:SF0">
    <property type="entry name" value="NUCLEOSIDE TRIPHOSPHATE PYROPHOSPHOHYDROLASE"/>
    <property type="match status" value="1"/>
</dbReference>
<dbReference type="SUPFAM" id="SSF53790">
    <property type="entry name" value="Tetrapyrrole methylase"/>
    <property type="match status" value="1"/>
</dbReference>
<keyword evidence="4" id="KW-1185">Reference proteome</keyword>
<dbReference type="Pfam" id="PF00590">
    <property type="entry name" value="TP_methylase"/>
    <property type="match status" value="1"/>
</dbReference>
<evidence type="ECO:0000313" key="3">
    <source>
        <dbReference type="EMBL" id="MSU08924.1"/>
    </source>
</evidence>
<dbReference type="GO" id="GO:0006203">
    <property type="term" value="P:dGTP catabolic process"/>
    <property type="evidence" value="ECO:0007669"/>
    <property type="project" value="TreeGrafter"/>
</dbReference>